<dbReference type="Proteomes" id="UP001206925">
    <property type="component" value="Unassembled WGS sequence"/>
</dbReference>
<dbReference type="InterPro" id="IPR027417">
    <property type="entry name" value="P-loop_NTPase"/>
</dbReference>
<dbReference type="PANTHER" id="PTHR36766:SF3">
    <property type="entry name" value="RPW8 DOMAIN-CONTAINING PROTEIN"/>
    <property type="match status" value="1"/>
</dbReference>
<keyword evidence="2" id="KW-0611">Plant defense</keyword>
<evidence type="ECO:0000313" key="4">
    <source>
        <dbReference type="EMBL" id="KAI7728664.1"/>
    </source>
</evidence>
<dbReference type="Gene3D" id="3.40.50.300">
    <property type="entry name" value="P-loop containing nucleotide triphosphate hydrolases"/>
    <property type="match status" value="1"/>
</dbReference>
<comment type="caution">
    <text evidence="4">The sequence shown here is derived from an EMBL/GenBank/DDBJ whole genome shotgun (WGS) entry which is preliminary data.</text>
</comment>
<comment type="similarity">
    <text evidence="1">Belongs to the disease resistance NB-LRR family.</text>
</comment>
<accession>A0AAD5G4Q2</accession>
<dbReference type="PRINTS" id="PR00364">
    <property type="entry name" value="DISEASERSIST"/>
</dbReference>
<dbReference type="Gene3D" id="1.10.10.10">
    <property type="entry name" value="Winged helix-like DNA-binding domain superfamily/Winged helix DNA-binding domain"/>
    <property type="match status" value="1"/>
</dbReference>
<evidence type="ECO:0000259" key="3">
    <source>
        <dbReference type="PROSITE" id="PS51153"/>
    </source>
</evidence>
<evidence type="ECO:0000256" key="1">
    <source>
        <dbReference type="ARBA" id="ARBA00008894"/>
    </source>
</evidence>
<organism evidence="4 5">
    <name type="scientific">Ambrosia artemisiifolia</name>
    <name type="common">Common ragweed</name>
    <dbReference type="NCBI Taxonomy" id="4212"/>
    <lineage>
        <taxon>Eukaryota</taxon>
        <taxon>Viridiplantae</taxon>
        <taxon>Streptophyta</taxon>
        <taxon>Embryophyta</taxon>
        <taxon>Tracheophyta</taxon>
        <taxon>Spermatophyta</taxon>
        <taxon>Magnoliopsida</taxon>
        <taxon>eudicotyledons</taxon>
        <taxon>Gunneridae</taxon>
        <taxon>Pentapetalae</taxon>
        <taxon>asterids</taxon>
        <taxon>campanulids</taxon>
        <taxon>Asterales</taxon>
        <taxon>Asteraceae</taxon>
        <taxon>Asteroideae</taxon>
        <taxon>Heliantheae alliance</taxon>
        <taxon>Heliantheae</taxon>
        <taxon>Ambrosia</taxon>
    </lineage>
</organism>
<reference evidence="4" key="1">
    <citation type="submission" date="2022-06" db="EMBL/GenBank/DDBJ databases">
        <title>Uncovering the hologenomic basis of an extraordinary plant invasion.</title>
        <authorList>
            <person name="Bieker V.C."/>
            <person name="Martin M.D."/>
            <person name="Gilbert T."/>
            <person name="Hodgins K."/>
            <person name="Battlay P."/>
            <person name="Petersen B."/>
            <person name="Wilson J."/>
        </authorList>
    </citation>
    <scope>NUCLEOTIDE SEQUENCE</scope>
    <source>
        <strain evidence="4">AA19_3_7</strain>
        <tissue evidence="4">Leaf</tissue>
    </source>
</reference>
<sequence>RTTSNFKPQLRQLTNTLERITPIINDVRNHNLKLDRTRSEQDMLIKEIEEAKNLVEKCSRIKWNFILKFTHSLKLKDVSQKLQSFFQADQWRDIKKVLVEVDSVNERLISLSINMSSRRCGTAERRRFGWRVPPLPRGIVGFDEALNRLKAKILEDINIHDDGSEMDCDDGSVYKVVVVSGVGGDGKTTLVKMLCNDPQIQEIFGENVFFVTVSEEFNYKAKFQSTEDAKNELENFLREKVSGPILLVLDDVWSELDIKNFQFDIKGYKLLVTSRMVFTKYDMFKFDPLSDEDAKILFRRSARPIHTIDENLVDQMVKFCKKHPLTLSVVGGHSVLDNKEILNRLERSFETLEAKFKQCYLDFGLFLEDQRIPASAILDMWVHWYNHDDEGIDTLSKIFELSYRNLVNVVTRRPREDPYETVSYCEQQFVTQHDLLRQLAINLSSKLPVSERPRLIISEQNDRLVTHVLGEDQVASVELQEPMQARILSISTDFIEIIGESFSSRWCNMRVPKVEVMVLNLKSKTYTLPHFLKEMQNLMILNVTNYGLYPTEFKNFHLLCCLSNLTRIRLERVAISSFSRSTLALVNLQKVSFIMCKMRNAFEDIDNLNIWPRLIEIEMDYCQDLVIYPQILCSASSVYLKKLSITNCNELREISEKVGNLTSLEILNLHSCTQLEKLPESVTMLQNLSILDISDCLSLTNLPEQMGSLGGLRTIYMSGFTGVHELPLSVKDKTKVVCNEEVACQWKEFRNVEINVVEEDRTATLERIIC</sequence>
<dbReference type="PROSITE" id="PS51153">
    <property type="entry name" value="RPW8"/>
    <property type="match status" value="1"/>
</dbReference>
<name>A0AAD5G4Q2_AMBAR</name>
<gene>
    <name evidence="4" type="ORF">M8C21_010230</name>
</gene>
<feature type="domain" description="RPW8" evidence="3">
    <location>
        <begin position="1"/>
        <end position="124"/>
    </location>
</feature>
<dbReference type="PANTHER" id="PTHR36766">
    <property type="entry name" value="PLANT BROAD-SPECTRUM MILDEW RESISTANCE PROTEIN RPW8"/>
    <property type="match status" value="1"/>
</dbReference>
<dbReference type="InterPro" id="IPR032675">
    <property type="entry name" value="LRR_dom_sf"/>
</dbReference>
<dbReference type="Gene3D" id="3.80.10.10">
    <property type="entry name" value="Ribonuclease Inhibitor"/>
    <property type="match status" value="1"/>
</dbReference>
<keyword evidence="5" id="KW-1185">Reference proteome</keyword>
<feature type="non-terminal residue" evidence="4">
    <location>
        <position position="1"/>
    </location>
</feature>
<dbReference type="Pfam" id="PF05659">
    <property type="entry name" value="RPW8"/>
    <property type="match status" value="1"/>
</dbReference>
<dbReference type="InterPro" id="IPR036388">
    <property type="entry name" value="WH-like_DNA-bd_sf"/>
</dbReference>
<dbReference type="SUPFAM" id="SSF52047">
    <property type="entry name" value="RNI-like"/>
    <property type="match status" value="1"/>
</dbReference>
<dbReference type="GO" id="GO:0043531">
    <property type="term" value="F:ADP binding"/>
    <property type="evidence" value="ECO:0007669"/>
    <property type="project" value="InterPro"/>
</dbReference>
<dbReference type="SUPFAM" id="SSF52540">
    <property type="entry name" value="P-loop containing nucleoside triphosphate hydrolases"/>
    <property type="match status" value="1"/>
</dbReference>
<evidence type="ECO:0000313" key="5">
    <source>
        <dbReference type="Proteomes" id="UP001206925"/>
    </source>
</evidence>
<dbReference type="GO" id="GO:0006952">
    <property type="term" value="P:defense response"/>
    <property type="evidence" value="ECO:0007669"/>
    <property type="project" value="UniProtKB-KW"/>
</dbReference>
<dbReference type="Pfam" id="PF00931">
    <property type="entry name" value="NB-ARC"/>
    <property type="match status" value="1"/>
</dbReference>
<protein>
    <recommendedName>
        <fullName evidence="3">RPW8 domain-containing protein</fullName>
    </recommendedName>
</protein>
<dbReference type="EMBL" id="JAMZMK010011169">
    <property type="protein sequence ID" value="KAI7728664.1"/>
    <property type="molecule type" value="Genomic_DNA"/>
</dbReference>
<dbReference type="InterPro" id="IPR002182">
    <property type="entry name" value="NB-ARC"/>
</dbReference>
<dbReference type="InterPro" id="IPR008808">
    <property type="entry name" value="Powdery_mildew-R_dom"/>
</dbReference>
<proteinExistence type="inferred from homology"/>
<evidence type="ECO:0000256" key="2">
    <source>
        <dbReference type="ARBA" id="ARBA00022821"/>
    </source>
</evidence>
<dbReference type="AlphaFoldDB" id="A0AAD5G4Q2"/>